<organism evidence="15 16">
    <name type="scientific">Thermohalobacter berrensis</name>
    <dbReference type="NCBI Taxonomy" id="99594"/>
    <lineage>
        <taxon>Bacteria</taxon>
        <taxon>Bacillati</taxon>
        <taxon>Bacillota</taxon>
        <taxon>Tissierellia</taxon>
        <taxon>Tissierellales</taxon>
        <taxon>Thermohalobacteraceae</taxon>
        <taxon>Thermohalobacter</taxon>
    </lineage>
</organism>
<dbReference type="InterPro" id="IPR004450">
    <property type="entry name" value="Thr_synthase-like"/>
</dbReference>
<keyword evidence="8" id="KW-0791">Threonine biosynthesis</keyword>
<keyword evidence="7" id="KW-0028">Amino-acid biosynthesis</keyword>
<evidence type="ECO:0000256" key="7">
    <source>
        <dbReference type="ARBA" id="ARBA00022605"/>
    </source>
</evidence>
<sequence length="493" mass="56462">MYYESTRGGVRKITSSEAIVKGIADDGGLYVPEIFPKLDIPLENLLNKDYRELALYILKKYLSDFNDNELIRCVNNAYDEKFQKKEIVPLVEKDNLHFLELYHGPTLAFKDMALSILPYFIKEAMRKLNINKEVVILTATSGDTGKAALEGFANVEGTKIIVFYPKDGVSKIQERQMITQKGKNTFVIGIEGNFDDAQRGVKEIFKDREFNKKLQENNYTFSSANSINIGRLIPQIVYYVYAYLKLLRDSKISKGEKINIVVPTGNFGNILAAFYAKNMGLPINKLICASNENNVLYDFFKTGVYNSNRKLILTSSPSMDILISSNLERLLFEISGRDAELIKDLMEKLKSEGEFKIPRKMKDKLKNFYGEYATEEETYRAIKEVYQLTGYVIDTHTAVAYSVYTKYKRNTLDNTKTVIASTASPFKFTRSVYEALNGDNNNFTDFQLIDKLSKYTNLKTPKAIEDIKNREVIHRRVCKKNEMKKVVEKILLG</sequence>
<evidence type="ECO:0000259" key="14">
    <source>
        <dbReference type="Pfam" id="PF14821"/>
    </source>
</evidence>
<comment type="caution">
    <text evidence="15">The sequence shown here is derived from an EMBL/GenBank/DDBJ whole genome shotgun (WGS) entry which is preliminary data.</text>
</comment>
<dbReference type="GO" id="GO:0030170">
    <property type="term" value="F:pyridoxal phosphate binding"/>
    <property type="evidence" value="ECO:0007669"/>
    <property type="project" value="InterPro"/>
</dbReference>
<dbReference type="InterPro" id="IPR001926">
    <property type="entry name" value="TrpB-like_PALP"/>
</dbReference>
<dbReference type="InterPro" id="IPR000634">
    <property type="entry name" value="Ser/Thr_deHydtase_PyrdxlP-BS"/>
</dbReference>
<dbReference type="InterPro" id="IPR029144">
    <property type="entry name" value="Thr_synth_N"/>
</dbReference>
<dbReference type="NCBIfam" id="TIGR00260">
    <property type="entry name" value="thrC"/>
    <property type="match status" value="1"/>
</dbReference>
<dbReference type="EC" id="4.2.3.1" evidence="5 11"/>
<dbReference type="InterPro" id="IPR037158">
    <property type="entry name" value="Thr_synth_N_sf"/>
</dbReference>
<evidence type="ECO:0000256" key="12">
    <source>
        <dbReference type="PIRSR" id="PIRSR604450-51"/>
    </source>
</evidence>
<reference evidence="15 16" key="1">
    <citation type="submission" date="2016-08" db="EMBL/GenBank/DDBJ databases">
        <title>Novel Firmicutes and Novel Genomes.</title>
        <authorList>
            <person name="Poppleton D.I."/>
            <person name="Gribaldo S."/>
        </authorList>
    </citation>
    <scope>NUCLEOTIDE SEQUENCE [LARGE SCALE GENOMIC DNA]</scope>
    <source>
        <strain evidence="15 16">CTT3</strain>
    </source>
</reference>
<evidence type="ECO:0000256" key="1">
    <source>
        <dbReference type="ARBA" id="ARBA00001933"/>
    </source>
</evidence>
<comment type="similarity">
    <text evidence="4">Belongs to the threonine synthase family.</text>
</comment>
<evidence type="ECO:0000256" key="9">
    <source>
        <dbReference type="ARBA" id="ARBA00022898"/>
    </source>
</evidence>
<comment type="pathway">
    <text evidence="3">Amino-acid biosynthesis; L-threonine biosynthesis; L-threonine from L-aspartate: step 5/5.</text>
</comment>
<evidence type="ECO:0000313" key="16">
    <source>
        <dbReference type="Proteomes" id="UP000284177"/>
    </source>
</evidence>
<keyword evidence="9 12" id="KW-0663">Pyridoxal phosphate</keyword>
<dbReference type="AlphaFoldDB" id="A0A419SUK5"/>
<comment type="cofactor">
    <cofactor evidence="1 12">
        <name>pyridoxal 5'-phosphate</name>
        <dbReference type="ChEBI" id="CHEBI:597326"/>
    </cofactor>
</comment>
<name>A0A419SUK5_9FIRM</name>
<dbReference type="GO" id="GO:0005737">
    <property type="term" value="C:cytoplasm"/>
    <property type="evidence" value="ECO:0007669"/>
    <property type="project" value="TreeGrafter"/>
</dbReference>
<feature type="domain" description="Tryptophan synthase beta chain-like PALP" evidence="13">
    <location>
        <begin position="100"/>
        <end position="418"/>
    </location>
</feature>
<evidence type="ECO:0000256" key="2">
    <source>
        <dbReference type="ARBA" id="ARBA00003648"/>
    </source>
</evidence>
<evidence type="ECO:0000313" key="15">
    <source>
        <dbReference type="EMBL" id="RKD28856.1"/>
    </source>
</evidence>
<dbReference type="CDD" id="cd01560">
    <property type="entry name" value="Thr-synth_2"/>
    <property type="match status" value="1"/>
</dbReference>
<dbReference type="OrthoDB" id="9763107at2"/>
<accession>A0A419SUK5</accession>
<comment type="catalytic activity">
    <reaction evidence="10">
        <text>O-phospho-L-homoserine + H2O = L-threonine + phosphate</text>
        <dbReference type="Rhea" id="RHEA:10840"/>
        <dbReference type="ChEBI" id="CHEBI:15377"/>
        <dbReference type="ChEBI" id="CHEBI:43474"/>
        <dbReference type="ChEBI" id="CHEBI:57590"/>
        <dbReference type="ChEBI" id="CHEBI:57926"/>
        <dbReference type="EC" id="4.2.3.1"/>
    </reaction>
</comment>
<dbReference type="EMBL" id="MCIB01000040">
    <property type="protein sequence ID" value="RKD28856.1"/>
    <property type="molecule type" value="Genomic_DNA"/>
</dbReference>
<dbReference type="Gene3D" id="3.40.50.1100">
    <property type="match status" value="2"/>
</dbReference>
<evidence type="ECO:0000256" key="4">
    <source>
        <dbReference type="ARBA" id="ARBA00005517"/>
    </source>
</evidence>
<evidence type="ECO:0000256" key="11">
    <source>
        <dbReference type="NCBIfam" id="TIGR00260"/>
    </source>
</evidence>
<proteinExistence type="inferred from homology"/>
<feature type="modified residue" description="N6-(pyridoxal phosphate)lysine" evidence="12">
    <location>
        <position position="110"/>
    </location>
</feature>
<protein>
    <recommendedName>
        <fullName evidence="6 11">Threonine synthase</fullName>
        <ecNumber evidence="5 11">4.2.3.1</ecNumber>
    </recommendedName>
</protein>
<keyword evidence="16" id="KW-1185">Reference proteome</keyword>
<dbReference type="Proteomes" id="UP000284177">
    <property type="component" value="Unassembled WGS sequence"/>
</dbReference>
<dbReference type="InterPro" id="IPR036052">
    <property type="entry name" value="TrpB-like_PALP_sf"/>
</dbReference>
<dbReference type="UniPathway" id="UPA00050">
    <property type="reaction ID" value="UER00065"/>
</dbReference>
<dbReference type="PANTHER" id="PTHR43515">
    <property type="entry name" value="THREONINE SYNTHASE-LIKE 1"/>
    <property type="match status" value="1"/>
</dbReference>
<evidence type="ECO:0000256" key="10">
    <source>
        <dbReference type="ARBA" id="ARBA00049144"/>
    </source>
</evidence>
<dbReference type="GO" id="GO:0009088">
    <property type="term" value="P:threonine biosynthetic process"/>
    <property type="evidence" value="ECO:0007669"/>
    <property type="project" value="UniProtKB-UniRule"/>
</dbReference>
<dbReference type="PANTHER" id="PTHR43515:SF1">
    <property type="entry name" value="THREONINE SYNTHASE-LIKE 1"/>
    <property type="match status" value="1"/>
</dbReference>
<dbReference type="SUPFAM" id="SSF53686">
    <property type="entry name" value="Tryptophan synthase beta subunit-like PLP-dependent enzymes"/>
    <property type="match status" value="1"/>
</dbReference>
<dbReference type="Pfam" id="PF14821">
    <property type="entry name" value="Thr_synth_N"/>
    <property type="match status" value="1"/>
</dbReference>
<evidence type="ECO:0000256" key="8">
    <source>
        <dbReference type="ARBA" id="ARBA00022697"/>
    </source>
</evidence>
<dbReference type="Gene3D" id="3.90.1380.10">
    <property type="entry name" value="Threonine synthase, N-terminal domain"/>
    <property type="match status" value="1"/>
</dbReference>
<evidence type="ECO:0000256" key="3">
    <source>
        <dbReference type="ARBA" id="ARBA00004979"/>
    </source>
</evidence>
<comment type="function">
    <text evidence="2">Catalyzes the gamma-elimination of phosphate from L-phosphohomoserine and the beta-addition of water to produce L-threonine.</text>
</comment>
<dbReference type="GO" id="GO:0004795">
    <property type="term" value="F:threonine synthase activity"/>
    <property type="evidence" value="ECO:0007669"/>
    <property type="project" value="UniProtKB-UniRule"/>
</dbReference>
<dbReference type="PROSITE" id="PS00165">
    <property type="entry name" value="DEHYDRATASE_SER_THR"/>
    <property type="match status" value="1"/>
</dbReference>
<gene>
    <name evidence="15" type="ORF">BET03_07095</name>
</gene>
<evidence type="ECO:0000259" key="13">
    <source>
        <dbReference type="Pfam" id="PF00291"/>
    </source>
</evidence>
<evidence type="ECO:0000256" key="6">
    <source>
        <dbReference type="ARBA" id="ARBA00018679"/>
    </source>
</evidence>
<feature type="domain" description="Threonine synthase N-terminal" evidence="14">
    <location>
        <begin position="3"/>
        <end position="78"/>
    </location>
</feature>
<dbReference type="Pfam" id="PF00291">
    <property type="entry name" value="PALP"/>
    <property type="match status" value="1"/>
</dbReference>
<evidence type="ECO:0000256" key="5">
    <source>
        <dbReference type="ARBA" id="ARBA00013028"/>
    </source>
</evidence>